<dbReference type="InterPro" id="IPR036085">
    <property type="entry name" value="PAZ_dom_sf"/>
</dbReference>
<dbReference type="AlphaFoldDB" id="A0A915CUS1"/>
<dbReference type="Proteomes" id="UP000887574">
    <property type="component" value="Unplaced"/>
</dbReference>
<dbReference type="Gene3D" id="3.40.50.2300">
    <property type="match status" value="1"/>
</dbReference>
<evidence type="ECO:0000313" key="3">
    <source>
        <dbReference type="WBParaSite" id="jg12602"/>
    </source>
</evidence>
<dbReference type="Pfam" id="PF02171">
    <property type="entry name" value="Piwi"/>
    <property type="match status" value="1"/>
</dbReference>
<dbReference type="InterPro" id="IPR036397">
    <property type="entry name" value="RNaseH_sf"/>
</dbReference>
<dbReference type="GO" id="GO:0003676">
    <property type="term" value="F:nucleic acid binding"/>
    <property type="evidence" value="ECO:0007669"/>
    <property type="project" value="InterPro"/>
</dbReference>
<proteinExistence type="predicted"/>
<name>A0A915CUS1_9BILA</name>
<dbReference type="SMART" id="SM00950">
    <property type="entry name" value="Piwi"/>
    <property type="match status" value="1"/>
</dbReference>
<evidence type="ECO:0000259" key="1">
    <source>
        <dbReference type="PROSITE" id="PS50822"/>
    </source>
</evidence>
<dbReference type="InterPro" id="IPR003165">
    <property type="entry name" value="Piwi"/>
</dbReference>
<dbReference type="SUPFAM" id="SSF101690">
    <property type="entry name" value="PAZ domain"/>
    <property type="match status" value="1"/>
</dbReference>
<protein>
    <submittedName>
        <fullName evidence="3">Piwi domain-containing protein</fullName>
    </submittedName>
</protein>
<keyword evidence="2" id="KW-1185">Reference proteome</keyword>
<dbReference type="InterPro" id="IPR012337">
    <property type="entry name" value="RNaseH-like_sf"/>
</dbReference>
<accession>A0A915CUS1</accession>
<dbReference type="SUPFAM" id="SSF53098">
    <property type="entry name" value="Ribonuclease H-like"/>
    <property type="match status" value="1"/>
</dbReference>
<reference evidence="3" key="1">
    <citation type="submission" date="2022-11" db="UniProtKB">
        <authorList>
            <consortium name="WormBaseParasite"/>
        </authorList>
    </citation>
    <scope>IDENTIFICATION</scope>
</reference>
<evidence type="ECO:0000313" key="2">
    <source>
        <dbReference type="Proteomes" id="UP000887574"/>
    </source>
</evidence>
<dbReference type="Gene3D" id="3.30.420.10">
    <property type="entry name" value="Ribonuclease H-like superfamily/Ribonuclease H"/>
    <property type="match status" value="1"/>
</dbReference>
<dbReference type="PANTHER" id="PTHR22891">
    <property type="entry name" value="EUKARYOTIC TRANSLATION INITIATION FACTOR 2C"/>
    <property type="match status" value="1"/>
</dbReference>
<organism evidence="2 3">
    <name type="scientific">Ditylenchus dipsaci</name>
    <dbReference type="NCBI Taxonomy" id="166011"/>
    <lineage>
        <taxon>Eukaryota</taxon>
        <taxon>Metazoa</taxon>
        <taxon>Ecdysozoa</taxon>
        <taxon>Nematoda</taxon>
        <taxon>Chromadorea</taxon>
        <taxon>Rhabditida</taxon>
        <taxon>Tylenchina</taxon>
        <taxon>Tylenchomorpha</taxon>
        <taxon>Sphaerularioidea</taxon>
        <taxon>Anguinidae</taxon>
        <taxon>Anguininae</taxon>
        <taxon>Ditylenchus</taxon>
    </lineage>
</organism>
<feature type="domain" description="Piwi" evidence="1">
    <location>
        <begin position="446"/>
        <end position="765"/>
    </location>
</feature>
<dbReference type="WBParaSite" id="jg12602">
    <property type="protein sequence ID" value="jg12602"/>
    <property type="gene ID" value="jg12602"/>
</dbReference>
<sequence>MDTATMTTAMASLNMAASCPCPSILFQDGRHVVDVEIVRIDLDKSLTKAGADDGQKSLYRRLCADLMSNLYSRTENFRTSGAQTTLYVYDSRKNMFTNRPINLEHETYEESPVRISICKSEAYELDLCDVRPSLCSDVSLQADRSLRTFLELLTSQSFLNAGTHDIIGLGKIFERKPLKHLQEGIVTHQGMAKGVRIIENSGNPIPALVLDVKTCAFFNSVSFDRTIQEMLPRVDTWTKNSFADQIGGHLRVYFSACQSACAGSDGKQMKFTDFFKSKYNVTIQNQNWPAVRAEGSRDAVFPIQCISIMPNQRVPSRRCPTSSLVNCLAAIQQTLMCVLAILTIKFVDGHWSLWRLPQTFGERKIVPAIQGKFDERFYKFYSPGGNIKRWLIACSRVVEQDIRRFGSSIKVAADKKGMRLPEPDYRTIELNDLQDQFKWISEKEYEFVMYIDSKRAKSHDLLKLMESQYKIPTQQITAEVLSKAGGATYGNIVNKINMKLSGLNYVPRIEKLAQKFELSSGKFLVIGYDVSHPTQSTAHEKFKIREKGVDFESLEPSVVGICANYAKEPHNFVGDFFYQPARKEAVDPEALRSRMRWILSKLRENRPGDRFPPVIFVVRDGLSEGQFPMAVTKELPALKAGCRDVNPSYSPKFVFVIVTKRHNKRFFAKDQNNVVNTAPGSVIDRIVVRPDVPEFFMQSHRPLKGTAKIPQYALAVNEIAISTDEVQAFLNALCHSHQIVNSAISIPAPVYQAHELAKRGRANYILYKQQCPAIIPKNGEMIDYDALTTLLAYGKDKMCNTRFTA</sequence>
<dbReference type="PROSITE" id="PS50822">
    <property type="entry name" value="PIWI"/>
    <property type="match status" value="1"/>
</dbReference>
<dbReference type="Gene3D" id="2.170.260.10">
    <property type="entry name" value="paz domain"/>
    <property type="match status" value="1"/>
</dbReference>